<dbReference type="PANTHER" id="PTHR11632">
    <property type="entry name" value="SUCCINATE DEHYDROGENASE 2 FLAVOPROTEIN SUBUNIT"/>
    <property type="match status" value="1"/>
</dbReference>
<evidence type="ECO:0000259" key="5">
    <source>
        <dbReference type="Pfam" id="PF02910"/>
    </source>
</evidence>
<gene>
    <name evidence="6" type="ORF">K8W16_11550</name>
</gene>
<dbReference type="GO" id="GO:0005886">
    <property type="term" value="C:plasma membrane"/>
    <property type="evidence" value="ECO:0007669"/>
    <property type="project" value="TreeGrafter"/>
</dbReference>
<dbReference type="Pfam" id="PF00890">
    <property type="entry name" value="FAD_binding_2"/>
    <property type="match status" value="1"/>
</dbReference>
<dbReference type="PIRSF" id="PIRSF000171">
    <property type="entry name" value="SDHA_APRA_LASPO"/>
    <property type="match status" value="1"/>
</dbReference>
<dbReference type="InterPro" id="IPR003953">
    <property type="entry name" value="FAD-dep_OxRdtase_2_FAD-bd"/>
</dbReference>
<dbReference type="SUPFAM" id="SSF51905">
    <property type="entry name" value="FAD/NAD(P)-binding domain"/>
    <property type="match status" value="1"/>
</dbReference>
<name>A0A921AYK8_9BACT</name>
<evidence type="ECO:0000256" key="1">
    <source>
        <dbReference type="ARBA" id="ARBA00001974"/>
    </source>
</evidence>
<dbReference type="Proteomes" id="UP000698963">
    <property type="component" value="Unassembled WGS sequence"/>
</dbReference>
<evidence type="ECO:0000313" key="7">
    <source>
        <dbReference type="Proteomes" id="UP000698963"/>
    </source>
</evidence>
<dbReference type="Gene3D" id="1.20.58.100">
    <property type="entry name" value="Fumarate reductase/succinate dehydrogenase flavoprotein-like, C-terminal domain"/>
    <property type="match status" value="1"/>
</dbReference>
<proteinExistence type="predicted"/>
<dbReference type="Gene3D" id="3.90.700.10">
    <property type="entry name" value="Succinate dehydrogenase/fumarate reductase flavoprotein, catalytic domain"/>
    <property type="match status" value="1"/>
</dbReference>
<dbReference type="InterPro" id="IPR036188">
    <property type="entry name" value="FAD/NAD-bd_sf"/>
</dbReference>
<evidence type="ECO:0000256" key="3">
    <source>
        <dbReference type="ARBA" id="ARBA00023002"/>
    </source>
</evidence>
<dbReference type="InterPro" id="IPR027477">
    <property type="entry name" value="Succ_DH/fumarate_Rdtase_cat_sf"/>
</dbReference>
<keyword evidence="3" id="KW-0560">Oxidoreductase</keyword>
<dbReference type="GO" id="GO:0050660">
    <property type="term" value="F:flavin adenine dinucleotide binding"/>
    <property type="evidence" value="ECO:0007669"/>
    <property type="project" value="TreeGrafter"/>
</dbReference>
<dbReference type="EMBL" id="DYZA01000236">
    <property type="protein sequence ID" value="HJD98264.1"/>
    <property type="molecule type" value="Genomic_DNA"/>
</dbReference>
<sequence>MKQTNIDHHIKADVLIIGGGFSGLWAAISAREHVENVVLVDKGPADWGGLGTASGGDFQCVQDTTVEAALDDVVYYYDGLCDQPLVQRILKESYERFQHYERLGVQFARDENGKLLAIPQRNLKHMKMLLIRPYGTGGPSMRDALVREADRLGVRRIFRVAITDIFKDDAGEVAGAAGFHTQSGETFVFEAPAVVLATGGGGWRPSYITMSNSTGEGGYLAYKAGAELSHNEFMNIWIQPVVFSWEGQTGLLPLGARLVNKDGEDFMKKYYSEKLGPNTDTTYNSRGMAFEARAGRDPIFFDTTPMTKENAKLMEPVRGWAKINYDRLVNEHGMKFFDGKTRWMPQIMWHSGGPVTDLNYETTIPGMFAACRCKGFDPGVYMGGWALCTTAVTGYIAGANAAHKAQEKKNAVNMTQAGEALKEALAPIGRKGIDTKDIIREAQEIVYPADVCLIKSEASLTNALKRVDYANELADRMMAKDPRDLCKFYEAKTMLMRSELFVRSSLLRKESRAGHYREDYPERNNEEWLAWLHVRQGDDKQPVFSKVRVPIEEYPVQPYRYYMDNFTFPKM</sequence>
<dbReference type="PANTHER" id="PTHR11632:SF73">
    <property type="entry name" value="BLR3196 PROTEIN"/>
    <property type="match status" value="1"/>
</dbReference>
<reference evidence="6" key="1">
    <citation type="journal article" date="2021" name="PeerJ">
        <title>Extensive microbial diversity within the chicken gut microbiome revealed by metagenomics and culture.</title>
        <authorList>
            <person name="Gilroy R."/>
            <person name="Ravi A."/>
            <person name="Getino M."/>
            <person name="Pursley I."/>
            <person name="Horton D.L."/>
            <person name="Alikhan N.F."/>
            <person name="Baker D."/>
            <person name="Gharbi K."/>
            <person name="Hall N."/>
            <person name="Watson M."/>
            <person name="Adriaenssens E.M."/>
            <person name="Foster-Nyarko E."/>
            <person name="Jarju S."/>
            <person name="Secka A."/>
            <person name="Antonio M."/>
            <person name="Oren A."/>
            <person name="Chaudhuri R.R."/>
            <person name="La Ragione R."/>
            <person name="Hildebrand F."/>
            <person name="Pallen M.J."/>
        </authorList>
    </citation>
    <scope>NUCLEOTIDE SEQUENCE</scope>
    <source>
        <strain evidence="6">ChiGjej2B2-19336</strain>
    </source>
</reference>
<dbReference type="SUPFAM" id="SSF46977">
    <property type="entry name" value="Succinate dehydrogenase/fumarate reductase flavoprotein C-terminal domain"/>
    <property type="match status" value="1"/>
</dbReference>
<comment type="caution">
    <text evidence="6">The sequence shown here is derived from an EMBL/GenBank/DDBJ whole genome shotgun (WGS) entry which is preliminary data.</text>
</comment>
<evidence type="ECO:0000259" key="4">
    <source>
        <dbReference type="Pfam" id="PF00890"/>
    </source>
</evidence>
<dbReference type="GO" id="GO:0009055">
    <property type="term" value="F:electron transfer activity"/>
    <property type="evidence" value="ECO:0007669"/>
    <property type="project" value="TreeGrafter"/>
</dbReference>
<dbReference type="InterPro" id="IPR030664">
    <property type="entry name" value="SdhA/FrdA/AprA"/>
</dbReference>
<keyword evidence="2" id="KW-0285">Flavoprotein</keyword>
<dbReference type="AlphaFoldDB" id="A0A921AYK8"/>
<organism evidence="6 7">
    <name type="scientific">Mailhella massiliensis</name>
    <dbReference type="NCBI Taxonomy" id="1903261"/>
    <lineage>
        <taxon>Bacteria</taxon>
        <taxon>Pseudomonadati</taxon>
        <taxon>Thermodesulfobacteriota</taxon>
        <taxon>Desulfovibrionia</taxon>
        <taxon>Desulfovibrionales</taxon>
        <taxon>Desulfovibrionaceae</taxon>
        <taxon>Mailhella</taxon>
    </lineage>
</organism>
<reference evidence="6" key="2">
    <citation type="submission" date="2021-09" db="EMBL/GenBank/DDBJ databases">
        <authorList>
            <person name="Gilroy R."/>
        </authorList>
    </citation>
    <scope>NUCLEOTIDE SEQUENCE</scope>
    <source>
        <strain evidence="6">ChiGjej2B2-19336</strain>
    </source>
</reference>
<accession>A0A921AYK8</accession>
<dbReference type="InterPro" id="IPR015939">
    <property type="entry name" value="Fum_Rdtase/Succ_DH_flav-like_C"/>
</dbReference>
<feature type="domain" description="Fumarate reductase/succinate dehydrogenase flavoprotein-like C-terminal" evidence="5">
    <location>
        <begin position="450"/>
        <end position="557"/>
    </location>
</feature>
<feature type="domain" description="FAD-dependent oxidoreductase 2 FAD-binding" evidence="4">
    <location>
        <begin position="13"/>
        <end position="379"/>
    </location>
</feature>
<dbReference type="InterPro" id="IPR037099">
    <property type="entry name" value="Fum_R/Succ_DH_flav-like_C_sf"/>
</dbReference>
<evidence type="ECO:0000256" key="2">
    <source>
        <dbReference type="ARBA" id="ARBA00022630"/>
    </source>
</evidence>
<protein>
    <submittedName>
        <fullName evidence="6">FAD-binding protein</fullName>
    </submittedName>
</protein>
<dbReference type="GO" id="GO:0009061">
    <property type="term" value="P:anaerobic respiration"/>
    <property type="evidence" value="ECO:0007669"/>
    <property type="project" value="TreeGrafter"/>
</dbReference>
<evidence type="ECO:0000313" key="6">
    <source>
        <dbReference type="EMBL" id="HJD98264.1"/>
    </source>
</evidence>
<dbReference type="RefSeq" id="WP_304123976.1">
    <property type="nucleotide sequence ID" value="NZ_DYZA01000236.1"/>
</dbReference>
<dbReference type="GO" id="GO:0000104">
    <property type="term" value="F:succinate dehydrogenase activity"/>
    <property type="evidence" value="ECO:0007669"/>
    <property type="project" value="TreeGrafter"/>
</dbReference>
<dbReference type="Pfam" id="PF02910">
    <property type="entry name" value="Succ_DH_flav_C"/>
    <property type="match status" value="1"/>
</dbReference>
<dbReference type="Gene3D" id="3.50.50.60">
    <property type="entry name" value="FAD/NAD(P)-binding domain"/>
    <property type="match status" value="1"/>
</dbReference>
<comment type="cofactor">
    <cofactor evidence="1">
        <name>FAD</name>
        <dbReference type="ChEBI" id="CHEBI:57692"/>
    </cofactor>
</comment>